<organism evidence="6 7">
    <name type="scientific">Dioscorea zingiberensis</name>
    <dbReference type="NCBI Taxonomy" id="325984"/>
    <lineage>
        <taxon>Eukaryota</taxon>
        <taxon>Viridiplantae</taxon>
        <taxon>Streptophyta</taxon>
        <taxon>Embryophyta</taxon>
        <taxon>Tracheophyta</taxon>
        <taxon>Spermatophyta</taxon>
        <taxon>Magnoliopsida</taxon>
        <taxon>Liliopsida</taxon>
        <taxon>Dioscoreales</taxon>
        <taxon>Dioscoreaceae</taxon>
        <taxon>Dioscorea</taxon>
    </lineage>
</organism>
<dbReference type="InterPro" id="IPR006703">
    <property type="entry name" value="G_AIG1"/>
</dbReference>
<dbReference type="InterPro" id="IPR045058">
    <property type="entry name" value="GIMA/IAN/Toc"/>
</dbReference>
<name>A0A9D5HHZ8_9LILI</name>
<keyword evidence="3" id="KW-0342">GTP-binding</keyword>
<dbReference type="GO" id="GO:0005525">
    <property type="term" value="F:GTP binding"/>
    <property type="evidence" value="ECO:0007669"/>
    <property type="project" value="UniProtKB-KW"/>
</dbReference>
<dbReference type="InterPro" id="IPR027417">
    <property type="entry name" value="P-loop_NTPase"/>
</dbReference>
<evidence type="ECO:0000313" key="7">
    <source>
        <dbReference type="Proteomes" id="UP001085076"/>
    </source>
</evidence>
<dbReference type="EMBL" id="JAGGNH010000003">
    <property type="protein sequence ID" value="KAJ0977251.1"/>
    <property type="molecule type" value="Genomic_DNA"/>
</dbReference>
<proteinExistence type="inferred from homology"/>
<accession>A0A9D5HHZ8</accession>
<dbReference type="PANTHER" id="PTHR10903:SF184">
    <property type="entry name" value="GTP-BINDING PROTEIN A"/>
    <property type="match status" value="1"/>
</dbReference>
<dbReference type="PROSITE" id="PS51720">
    <property type="entry name" value="G_AIG1"/>
    <property type="match status" value="1"/>
</dbReference>
<evidence type="ECO:0000259" key="5">
    <source>
        <dbReference type="PROSITE" id="PS51720"/>
    </source>
</evidence>
<protein>
    <recommendedName>
        <fullName evidence="5">AIG1-type G domain-containing protein</fullName>
    </recommendedName>
</protein>
<evidence type="ECO:0000256" key="2">
    <source>
        <dbReference type="ARBA" id="ARBA00022741"/>
    </source>
</evidence>
<dbReference type="FunFam" id="3.40.50.300:FF:000840">
    <property type="entry name" value="Immune-associated nucleotide-binding protein 9"/>
    <property type="match status" value="1"/>
</dbReference>
<reference evidence="6" key="1">
    <citation type="submission" date="2021-03" db="EMBL/GenBank/DDBJ databases">
        <authorList>
            <person name="Li Z."/>
            <person name="Yang C."/>
        </authorList>
    </citation>
    <scope>NUCLEOTIDE SEQUENCE</scope>
    <source>
        <strain evidence="6">Dzin_1.0</strain>
        <tissue evidence="6">Leaf</tissue>
    </source>
</reference>
<dbReference type="AlphaFoldDB" id="A0A9D5HHZ8"/>
<dbReference type="Gene3D" id="3.40.50.300">
    <property type="entry name" value="P-loop containing nucleotide triphosphate hydrolases"/>
    <property type="match status" value="1"/>
</dbReference>
<dbReference type="OrthoDB" id="8954335at2759"/>
<evidence type="ECO:0000256" key="3">
    <source>
        <dbReference type="ARBA" id="ARBA00023134"/>
    </source>
</evidence>
<keyword evidence="7" id="KW-1185">Reference proteome</keyword>
<dbReference type="PANTHER" id="PTHR10903">
    <property type="entry name" value="GTPASE, IMAP FAMILY MEMBER-RELATED"/>
    <property type="match status" value="1"/>
</dbReference>
<dbReference type="CDD" id="cd01852">
    <property type="entry name" value="AIG1"/>
    <property type="match status" value="1"/>
</dbReference>
<sequence>MGGGVVQVDKMNTVVLIGKTGNGKSACANSILGRKAFKSKASSSGETIRCQLERVMFEDGCLVNVIDTPGLFNFTGDFIDMGKETTECLQLAKDGFHAVLVVLSVKNRFSREEKAAIQCLEQFFGKQIYDYMILVFTGGDQLEEDEVTLEDYLDDSPGQLHDLLDICGGRAVLFNNKTKNEFKNADQVNELFRLVDSVVEMNKRTPYTSSLPPDVEFDSIEEISKLHITEYEKKMKVIYEDQLKHVVEMVEEKLNSQIELLRKQLEDERVARQIGEKKYMEQLSAEEDKRKRVEKNAKESKLKSDEEIDELREKLDQIRYIIL</sequence>
<keyword evidence="2" id="KW-0547">Nucleotide-binding</keyword>
<dbReference type="Proteomes" id="UP001085076">
    <property type="component" value="Miscellaneous, Linkage group lg03"/>
</dbReference>
<reference evidence="6" key="2">
    <citation type="journal article" date="2022" name="Hortic Res">
        <title>The genome of Dioscorea zingiberensis sheds light on the biosynthesis, origin and evolution of the medicinally important diosgenin saponins.</title>
        <authorList>
            <person name="Li Y."/>
            <person name="Tan C."/>
            <person name="Li Z."/>
            <person name="Guo J."/>
            <person name="Li S."/>
            <person name="Chen X."/>
            <person name="Wang C."/>
            <person name="Dai X."/>
            <person name="Yang H."/>
            <person name="Song W."/>
            <person name="Hou L."/>
            <person name="Xu J."/>
            <person name="Tong Z."/>
            <person name="Xu A."/>
            <person name="Yuan X."/>
            <person name="Wang W."/>
            <person name="Yang Q."/>
            <person name="Chen L."/>
            <person name="Sun Z."/>
            <person name="Wang K."/>
            <person name="Pan B."/>
            <person name="Chen J."/>
            <person name="Bao Y."/>
            <person name="Liu F."/>
            <person name="Qi X."/>
            <person name="Gang D.R."/>
            <person name="Wen J."/>
            <person name="Li J."/>
        </authorList>
    </citation>
    <scope>NUCLEOTIDE SEQUENCE</scope>
    <source>
        <strain evidence="6">Dzin_1.0</strain>
    </source>
</reference>
<comment type="similarity">
    <text evidence="1">Belongs to the TRAFAC class TrmE-Era-EngA-EngB-Septin-like GTPase superfamily. AIG1/Toc34/Toc159-like paraseptin GTPase family. IAN subfamily.</text>
</comment>
<evidence type="ECO:0000313" key="6">
    <source>
        <dbReference type="EMBL" id="KAJ0977251.1"/>
    </source>
</evidence>
<evidence type="ECO:0000256" key="4">
    <source>
        <dbReference type="SAM" id="MobiDB-lite"/>
    </source>
</evidence>
<feature type="region of interest" description="Disordered" evidence="4">
    <location>
        <begin position="285"/>
        <end position="305"/>
    </location>
</feature>
<dbReference type="SUPFAM" id="SSF52540">
    <property type="entry name" value="P-loop containing nucleoside triphosphate hydrolases"/>
    <property type="match status" value="1"/>
</dbReference>
<gene>
    <name evidence="6" type="ORF">J5N97_012725</name>
</gene>
<comment type="caution">
    <text evidence="6">The sequence shown here is derived from an EMBL/GenBank/DDBJ whole genome shotgun (WGS) entry which is preliminary data.</text>
</comment>
<dbReference type="Pfam" id="PF04548">
    <property type="entry name" value="AIG1"/>
    <property type="match status" value="1"/>
</dbReference>
<feature type="domain" description="AIG1-type G" evidence="5">
    <location>
        <begin position="9"/>
        <end position="216"/>
    </location>
</feature>
<evidence type="ECO:0000256" key="1">
    <source>
        <dbReference type="ARBA" id="ARBA00008535"/>
    </source>
</evidence>